<dbReference type="Proteomes" id="UP000218231">
    <property type="component" value="Unassembled WGS sequence"/>
</dbReference>
<comment type="caution">
    <text evidence="3">The sequence shown here is derived from an EMBL/GenBank/DDBJ whole genome shotgun (WGS) entry which is preliminary data.</text>
</comment>
<dbReference type="AlphaFoldDB" id="A0A2A2JDQ3"/>
<reference evidence="3 4" key="1">
    <citation type="journal article" date="2017" name="Curr. Biol.">
        <title>Genome architecture and evolution of a unichromosomal asexual nematode.</title>
        <authorList>
            <person name="Fradin H."/>
            <person name="Zegar C."/>
            <person name="Gutwein M."/>
            <person name="Lucas J."/>
            <person name="Kovtun M."/>
            <person name="Corcoran D."/>
            <person name="Baugh L.R."/>
            <person name="Kiontke K."/>
            <person name="Gunsalus K."/>
            <person name="Fitch D.H."/>
            <person name="Piano F."/>
        </authorList>
    </citation>
    <scope>NUCLEOTIDE SEQUENCE [LARGE SCALE GENOMIC DNA]</scope>
    <source>
        <strain evidence="3">PF1309</strain>
    </source>
</reference>
<protein>
    <recommendedName>
        <fullName evidence="2">DNA2/NAM7 helicase-like C-terminal domain-containing protein</fullName>
    </recommendedName>
</protein>
<sequence>MQEPLPKVEEQKPSQFPQKKKWTKQDEQDLDECGGVLVDMVYSVDDPASRSISTSNAHGFVDLRVTNGAASQSDSGGGLTRLRGRMQDLVFRSTIPTRSPPLILNLETRYNTTVEQFTARQTKFQDELFNAGREEPNRNARETEKFHWGRTNHELRRNLNEHFRGDADVSGGQQRHFSGGIKPLPENVRWPGWKQTNPFCFVHVEGREQPGKIRLTYDNPNQTAIAVQIAADIRRRNPELATMIVALYYDQVESIREQLQEGGIADVPVYSFRSVQGNEANLVIFVTTRSNMLLEVGELREELGQVVAGSRSLQGMMIIGHLQTLAGGLEDSAPLKSHIWEIGQSGTVMKGSRWRGESTPGDMVEMPLDEFRDRFIYPRSLDIIIRNFPYQYSPSSLRSLFNAGGVGPRFSDYIQLREGRREEGSYGWLIGGFVLRAVSWQDLEEIMQFDRQCVEFIGQGSSPGRVDRRITKQLEAIPWSGTENQREIFDLTFRRLQRTLQDATRLTSILSLRGFHSGGESEILFAARSALRGLVVRRLELRDVEGEGRMILATVGDPANDIESSGMMREGLNRSATYLYSNAGRTSYIEINSWFPERQMNISR</sequence>
<organism evidence="3 4">
    <name type="scientific">Diploscapter pachys</name>
    <dbReference type="NCBI Taxonomy" id="2018661"/>
    <lineage>
        <taxon>Eukaryota</taxon>
        <taxon>Metazoa</taxon>
        <taxon>Ecdysozoa</taxon>
        <taxon>Nematoda</taxon>
        <taxon>Chromadorea</taxon>
        <taxon>Rhabditida</taxon>
        <taxon>Rhabditina</taxon>
        <taxon>Rhabditomorpha</taxon>
        <taxon>Rhabditoidea</taxon>
        <taxon>Rhabditidae</taxon>
        <taxon>Diploscapter</taxon>
    </lineage>
</organism>
<proteinExistence type="predicted"/>
<accession>A0A2A2JDQ3</accession>
<evidence type="ECO:0000259" key="2">
    <source>
        <dbReference type="Pfam" id="PF13087"/>
    </source>
</evidence>
<dbReference type="Pfam" id="PF13087">
    <property type="entry name" value="AAA_12"/>
    <property type="match status" value="1"/>
</dbReference>
<evidence type="ECO:0000313" key="3">
    <source>
        <dbReference type="EMBL" id="PAV59787.1"/>
    </source>
</evidence>
<evidence type="ECO:0000313" key="4">
    <source>
        <dbReference type="Proteomes" id="UP000218231"/>
    </source>
</evidence>
<feature type="compositionally biased region" description="Basic and acidic residues" evidence="1">
    <location>
        <begin position="1"/>
        <end position="12"/>
    </location>
</feature>
<feature type="region of interest" description="Disordered" evidence="1">
    <location>
        <begin position="1"/>
        <end position="28"/>
    </location>
</feature>
<evidence type="ECO:0000256" key="1">
    <source>
        <dbReference type="SAM" id="MobiDB-lite"/>
    </source>
</evidence>
<name>A0A2A2JDQ3_9BILA</name>
<dbReference type="InterPro" id="IPR041679">
    <property type="entry name" value="DNA2/NAM7-like_C"/>
</dbReference>
<keyword evidence="4" id="KW-1185">Reference proteome</keyword>
<dbReference type="Gene3D" id="3.40.50.300">
    <property type="entry name" value="P-loop containing nucleotide triphosphate hydrolases"/>
    <property type="match status" value="1"/>
</dbReference>
<feature type="domain" description="DNA2/NAM7 helicase-like C-terminal" evidence="2">
    <location>
        <begin position="190"/>
        <end position="321"/>
    </location>
</feature>
<dbReference type="EMBL" id="LIAE01010500">
    <property type="protein sequence ID" value="PAV59787.1"/>
    <property type="molecule type" value="Genomic_DNA"/>
</dbReference>
<gene>
    <name evidence="3" type="ORF">WR25_06559</name>
</gene>
<dbReference type="InterPro" id="IPR027417">
    <property type="entry name" value="P-loop_NTPase"/>
</dbReference>